<organism evidence="2 3">
    <name type="scientific">Zizania palustris</name>
    <name type="common">Northern wild rice</name>
    <dbReference type="NCBI Taxonomy" id="103762"/>
    <lineage>
        <taxon>Eukaryota</taxon>
        <taxon>Viridiplantae</taxon>
        <taxon>Streptophyta</taxon>
        <taxon>Embryophyta</taxon>
        <taxon>Tracheophyta</taxon>
        <taxon>Spermatophyta</taxon>
        <taxon>Magnoliopsida</taxon>
        <taxon>Liliopsida</taxon>
        <taxon>Poales</taxon>
        <taxon>Poaceae</taxon>
        <taxon>BOP clade</taxon>
        <taxon>Oryzoideae</taxon>
        <taxon>Oryzeae</taxon>
        <taxon>Zizaniinae</taxon>
        <taxon>Zizania</taxon>
    </lineage>
</organism>
<dbReference type="EMBL" id="JAAALK010000082">
    <property type="protein sequence ID" value="KAG8088378.1"/>
    <property type="molecule type" value="Genomic_DNA"/>
</dbReference>
<accession>A0A8J6BRI6</accession>
<feature type="region of interest" description="Disordered" evidence="1">
    <location>
        <begin position="1"/>
        <end position="35"/>
    </location>
</feature>
<evidence type="ECO:0000313" key="2">
    <source>
        <dbReference type="EMBL" id="KAG8088378.1"/>
    </source>
</evidence>
<name>A0A8J6BRI6_ZIZPA</name>
<sequence>MEVDAPSSIEAIDDGTVERPEAEAEAVGSEPRVMASEGEEVILDPASTSSGFEGSQAYEIDFRKLFAPSKYIELSPNEEVKGTLPNLFSSSKLK</sequence>
<dbReference type="AlphaFoldDB" id="A0A8J6BRI6"/>
<evidence type="ECO:0000313" key="3">
    <source>
        <dbReference type="Proteomes" id="UP000729402"/>
    </source>
</evidence>
<proteinExistence type="predicted"/>
<evidence type="ECO:0000256" key="1">
    <source>
        <dbReference type="SAM" id="MobiDB-lite"/>
    </source>
</evidence>
<reference evidence="2" key="1">
    <citation type="journal article" date="2021" name="bioRxiv">
        <title>Whole Genome Assembly and Annotation of Northern Wild Rice, Zizania palustris L., Supports a Whole Genome Duplication in the Zizania Genus.</title>
        <authorList>
            <person name="Haas M."/>
            <person name="Kono T."/>
            <person name="Macchietto M."/>
            <person name="Millas R."/>
            <person name="McGilp L."/>
            <person name="Shao M."/>
            <person name="Duquette J."/>
            <person name="Hirsch C.N."/>
            <person name="Kimball J."/>
        </authorList>
    </citation>
    <scope>NUCLEOTIDE SEQUENCE</scope>
    <source>
        <tissue evidence="2">Fresh leaf tissue</tissue>
    </source>
</reference>
<comment type="caution">
    <text evidence="2">The sequence shown here is derived from an EMBL/GenBank/DDBJ whole genome shotgun (WGS) entry which is preliminary data.</text>
</comment>
<reference evidence="2" key="2">
    <citation type="submission" date="2021-02" db="EMBL/GenBank/DDBJ databases">
        <authorList>
            <person name="Kimball J.A."/>
            <person name="Haas M.W."/>
            <person name="Macchietto M."/>
            <person name="Kono T."/>
            <person name="Duquette J."/>
            <person name="Shao M."/>
        </authorList>
    </citation>
    <scope>NUCLEOTIDE SEQUENCE</scope>
    <source>
        <tissue evidence="2">Fresh leaf tissue</tissue>
    </source>
</reference>
<keyword evidence="3" id="KW-1185">Reference proteome</keyword>
<gene>
    <name evidence="2" type="ORF">GUJ93_ZPchr0010g7527</name>
</gene>
<dbReference type="Proteomes" id="UP000729402">
    <property type="component" value="Unassembled WGS sequence"/>
</dbReference>
<protein>
    <submittedName>
        <fullName evidence="2">Uncharacterized protein</fullName>
    </submittedName>
</protein>